<dbReference type="PRINTS" id="PR00385">
    <property type="entry name" value="P450"/>
</dbReference>
<evidence type="ECO:0000256" key="2">
    <source>
        <dbReference type="ARBA" id="ARBA00004167"/>
    </source>
</evidence>
<dbReference type="InterPro" id="IPR017972">
    <property type="entry name" value="Cyt_P450_CS"/>
</dbReference>
<dbReference type="EMBL" id="ML145123">
    <property type="protein sequence ID" value="TBU58562.1"/>
    <property type="molecule type" value="Genomic_DNA"/>
</dbReference>
<evidence type="ECO:0000256" key="14">
    <source>
        <dbReference type="RuleBase" id="RU000461"/>
    </source>
</evidence>
<dbReference type="GO" id="GO:0004497">
    <property type="term" value="F:monooxygenase activity"/>
    <property type="evidence" value="ECO:0007669"/>
    <property type="project" value="UniProtKB-KW"/>
</dbReference>
<reference evidence="15 16" key="1">
    <citation type="submission" date="2019-01" db="EMBL/GenBank/DDBJ databases">
        <title>Draft genome sequences of three monokaryotic isolates of the white-rot basidiomycete fungus Dichomitus squalens.</title>
        <authorList>
            <consortium name="DOE Joint Genome Institute"/>
            <person name="Lopez S.C."/>
            <person name="Andreopoulos B."/>
            <person name="Pangilinan J."/>
            <person name="Lipzen A."/>
            <person name="Riley R."/>
            <person name="Ahrendt S."/>
            <person name="Ng V."/>
            <person name="Barry K."/>
            <person name="Daum C."/>
            <person name="Grigoriev I.V."/>
            <person name="Hilden K.S."/>
            <person name="Makela M.R."/>
            <person name="de Vries R.P."/>
        </authorList>
    </citation>
    <scope>NUCLEOTIDE SEQUENCE [LARGE SCALE GENOMIC DNA]</scope>
    <source>
        <strain evidence="15 16">CBS 464.89</strain>
    </source>
</reference>
<dbReference type="InterPro" id="IPR050364">
    <property type="entry name" value="Cytochrome_P450_fung"/>
</dbReference>
<dbReference type="GO" id="GO:0016020">
    <property type="term" value="C:membrane"/>
    <property type="evidence" value="ECO:0007669"/>
    <property type="project" value="UniProtKB-SubCell"/>
</dbReference>
<comment type="pathway">
    <text evidence="3">Secondary metabolite biosynthesis.</text>
</comment>
<sequence length="483" mass="54246">LPLPPGPTPLPLIGNFLDLPTRDMAKKFRLLSEKYGDITYLDSLRQPVIILGSHEIAVDLLERRSANYSDRRPATMAPAAGFEWSLTLQPYGLRWRRHRQAFHQFFNPAAVLKYAPAQRLEAHRLVCRLLRTPDKFLHHIRHLYGSAIMRVAYGIEVDEEDVDYLGLAREAMSVFSTVFVPGKYMADTFPILHLLPSWMPGATFKRSSPSWRKSVSGLVETPWKAAMRDIVAGTAHPSMASGIMGRVSQSHDHYADPSEQESVARSAAATAYAGGADTTVSAAQSFFLAMATHPDVQRRAQAELDSVIGPDRLPEIDDMDRLPYIHAIVKECIRWRPVVPLGVPHRSMQDDEYCGYFIPKGTIVFANIWAFTRDPNVYPNPEAFIPERFLKEGRLNPDVRDPATLVFGYGRRGCPGRHFAQSSLFMIVATVLHTLTISPPVDDQGRPCKVESRMREGLLSHPEPFECVIKPRFSHVEALIRAS</sequence>
<keyword evidence="8" id="KW-1133">Transmembrane helix</keyword>
<evidence type="ECO:0000256" key="10">
    <source>
        <dbReference type="ARBA" id="ARBA00023004"/>
    </source>
</evidence>
<organism evidence="15 16">
    <name type="scientific">Dichomitus squalens</name>
    <dbReference type="NCBI Taxonomy" id="114155"/>
    <lineage>
        <taxon>Eukaryota</taxon>
        <taxon>Fungi</taxon>
        <taxon>Dikarya</taxon>
        <taxon>Basidiomycota</taxon>
        <taxon>Agaricomycotina</taxon>
        <taxon>Agaricomycetes</taxon>
        <taxon>Polyporales</taxon>
        <taxon>Polyporaceae</taxon>
        <taxon>Dichomitus</taxon>
    </lineage>
</organism>
<dbReference type="GO" id="GO:0005506">
    <property type="term" value="F:iron ion binding"/>
    <property type="evidence" value="ECO:0007669"/>
    <property type="project" value="InterPro"/>
</dbReference>
<dbReference type="AlphaFoldDB" id="A0A4Q9NB22"/>
<dbReference type="PANTHER" id="PTHR46300">
    <property type="entry name" value="P450, PUTATIVE (EUROFUNG)-RELATED-RELATED"/>
    <property type="match status" value="1"/>
</dbReference>
<dbReference type="PANTHER" id="PTHR46300:SF7">
    <property type="entry name" value="P450, PUTATIVE (EUROFUNG)-RELATED"/>
    <property type="match status" value="1"/>
</dbReference>
<dbReference type="PRINTS" id="PR00463">
    <property type="entry name" value="EP450I"/>
</dbReference>
<dbReference type="Proteomes" id="UP000292082">
    <property type="component" value="Unassembled WGS sequence"/>
</dbReference>
<evidence type="ECO:0000256" key="3">
    <source>
        <dbReference type="ARBA" id="ARBA00005179"/>
    </source>
</evidence>
<evidence type="ECO:0000256" key="13">
    <source>
        <dbReference type="PIRSR" id="PIRSR602401-1"/>
    </source>
</evidence>
<name>A0A4Q9NB22_9APHY</name>
<feature type="non-terminal residue" evidence="15">
    <location>
        <position position="1"/>
    </location>
</feature>
<feature type="binding site" description="axial binding residue" evidence="13">
    <location>
        <position position="414"/>
    </location>
    <ligand>
        <name>heme</name>
        <dbReference type="ChEBI" id="CHEBI:30413"/>
    </ligand>
    <ligandPart>
        <name>Fe</name>
        <dbReference type="ChEBI" id="CHEBI:18248"/>
    </ligandPart>
</feature>
<evidence type="ECO:0000256" key="11">
    <source>
        <dbReference type="ARBA" id="ARBA00023033"/>
    </source>
</evidence>
<keyword evidence="11 14" id="KW-0503">Monooxygenase</keyword>
<dbReference type="CDD" id="cd11065">
    <property type="entry name" value="CYP64-like"/>
    <property type="match status" value="1"/>
</dbReference>
<evidence type="ECO:0000256" key="9">
    <source>
        <dbReference type="ARBA" id="ARBA00023002"/>
    </source>
</evidence>
<accession>A0A4Q9NB22</accession>
<keyword evidence="16" id="KW-1185">Reference proteome</keyword>
<dbReference type="InterPro" id="IPR036396">
    <property type="entry name" value="Cyt_P450_sf"/>
</dbReference>
<keyword evidence="12" id="KW-0472">Membrane</keyword>
<evidence type="ECO:0000313" key="15">
    <source>
        <dbReference type="EMBL" id="TBU58562.1"/>
    </source>
</evidence>
<comment type="cofactor">
    <cofactor evidence="1 13">
        <name>heme</name>
        <dbReference type="ChEBI" id="CHEBI:30413"/>
    </cofactor>
</comment>
<keyword evidence="7 13" id="KW-0479">Metal-binding</keyword>
<evidence type="ECO:0000256" key="12">
    <source>
        <dbReference type="ARBA" id="ARBA00023136"/>
    </source>
</evidence>
<evidence type="ECO:0000256" key="7">
    <source>
        <dbReference type="ARBA" id="ARBA00022723"/>
    </source>
</evidence>
<dbReference type="GO" id="GO:0020037">
    <property type="term" value="F:heme binding"/>
    <property type="evidence" value="ECO:0007669"/>
    <property type="project" value="InterPro"/>
</dbReference>
<dbReference type="InterPro" id="IPR001128">
    <property type="entry name" value="Cyt_P450"/>
</dbReference>
<dbReference type="PROSITE" id="PS00086">
    <property type="entry name" value="CYTOCHROME_P450"/>
    <property type="match status" value="1"/>
</dbReference>
<dbReference type="Pfam" id="PF00067">
    <property type="entry name" value="p450"/>
    <property type="match status" value="1"/>
</dbReference>
<evidence type="ECO:0000256" key="8">
    <source>
        <dbReference type="ARBA" id="ARBA00022989"/>
    </source>
</evidence>
<protein>
    <submittedName>
        <fullName evidence="15">Cytochrome P450</fullName>
    </submittedName>
</protein>
<evidence type="ECO:0000256" key="1">
    <source>
        <dbReference type="ARBA" id="ARBA00001971"/>
    </source>
</evidence>
<evidence type="ECO:0000313" key="16">
    <source>
        <dbReference type="Proteomes" id="UP000292082"/>
    </source>
</evidence>
<keyword evidence="6" id="KW-0812">Transmembrane</keyword>
<keyword evidence="10 13" id="KW-0408">Iron</keyword>
<comment type="subcellular location">
    <subcellularLocation>
        <location evidence="2">Membrane</location>
        <topology evidence="2">Single-pass membrane protein</topology>
    </subcellularLocation>
</comment>
<evidence type="ECO:0000256" key="6">
    <source>
        <dbReference type="ARBA" id="ARBA00022692"/>
    </source>
</evidence>
<evidence type="ECO:0000256" key="5">
    <source>
        <dbReference type="ARBA" id="ARBA00022617"/>
    </source>
</evidence>
<gene>
    <name evidence="15" type="ORF">BD310DRAFT_771667</name>
</gene>
<comment type="similarity">
    <text evidence="4 14">Belongs to the cytochrome P450 family.</text>
</comment>
<keyword evidence="9 14" id="KW-0560">Oxidoreductase</keyword>
<dbReference type="GO" id="GO:0016705">
    <property type="term" value="F:oxidoreductase activity, acting on paired donors, with incorporation or reduction of molecular oxygen"/>
    <property type="evidence" value="ECO:0007669"/>
    <property type="project" value="InterPro"/>
</dbReference>
<feature type="non-terminal residue" evidence="15">
    <location>
        <position position="483"/>
    </location>
</feature>
<dbReference type="SUPFAM" id="SSF48264">
    <property type="entry name" value="Cytochrome P450"/>
    <property type="match status" value="1"/>
</dbReference>
<keyword evidence="5 13" id="KW-0349">Heme</keyword>
<proteinExistence type="inferred from homology"/>
<dbReference type="Gene3D" id="1.10.630.10">
    <property type="entry name" value="Cytochrome P450"/>
    <property type="match status" value="1"/>
</dbReference>
<dbReference type="InterPro" id="IPR002401">
    <property type="entry name" value="Cyt_P450_E_grp-I"/>
</dbReference>
<evidence type="ECO:0000256" key="4">
    <source>
        <dbReference type="ARBA" id="ARBA00010617"/>
    </source>
</evidence>